<proteinExistence type="predicted"/>
<accession>A0AAD9UYV4</accession>
<comment type="caution">
    <text evidence="1">The sequence shown here is derived from an EMBL/GenBank/DDBJ whole genome shotgun (WGS) entry which is preliminary data.</text>
</comment>
<keyword evidence="2" id="KW-1185">Reference proteome</keyword>
<name>A0AAD9UYV4_ACRCE</name>
<dbReference type="Proteomes" id="UP001249851">
    <property type="component" value="Unassembled WGS sequence"/>
</dbReference>
<reference evidence="1" key="1">
    <citation type="journal article" date="2023" name="G3 (Bethesda)">
        <title>Whole genome assembly and annotation of the endangered Caribbean coral Acropora cervicornis.</title>
        <authorList>
            <person name="Selwyn J.D."/>
            <person name="Vollmer S.V."/>
        </authorList>
    </citation>
    <scope>NUCLEOTIDE SEQUENCE</scope>
    <source>
        <strain evidence="1">K2</strain>
    </source>
</reference>
<evidence type="ECO:0000313" key="1">
    <source>
        <dbReference type="EMBL" id="KAK2554956.1"/>
    </source>
</evidence>
<organism evidence="1 2">
    <name type="scientific">Acropora cervicornis</name>
    <name type="common">Staghorn coral</name>
    <dbReference type="NCBI Taxonomy" id="6130"/>
    <lineage>
        <taxon>Eukaryota</taxon>
        <taxon>Metazoa</taxon>
        <taxon>Cnidaria</taxon>
        <taxon>Anthozoa</taxon>
        <taxon>Hexacorallia</taxon>
        <taxon>Scleractinia</taxon>
        <taxon>Astrocoeniina</taxon>
        <taxon>Acroporidae</taxon>
        <taxon>Acropora</taxon>
    </lineage>
</organism>
<dbReference type="EMBL" id="JARQWQ010000065">
    <property type="protein sequence ID" value="KAK2554956.1"/>
    <property type="molecule type" value="Genomic_DNA"/>
</dbReference>
<evidence type="ECO:0000313" key="2">
    <source>
        <dbReference type="Proteomes" id="UP001249851"/>
    </source>
</evidence>
<protein>
    <submittedName>
        <fullName evidence="1">Uncharacterized protein</fullName>
    </submittedName>
</protein>
<reference evidence="1" key="2">
    <citation type="journal article" date="2023" name="Science">
        <title>Genomic signatures of disease resistance in endangered staghorn corals.</title>
        <authorList>
            <person name="Vollmer S.V."/>
            <person name="Selwyn J.D."/>
            <person name="Despard B.A."/>
            <person name="Roesel C.L."/>
        </authorList>
    </citation>
    <scope>NUCLEOTIDE SEQUENCE</scope>
    <source>
        <strain evidence="1">K2</strain>
    </source>
</reference>
<gene>
    <name evidence="1" type="ORF">P5673_023291</name>
</gene>
<dbReference type="AlphaFoldDB" id="A0AAD9UYV4"/>
<sequence>MSFTRLQKVMTDTYCQILGSLICLACGGRSNQLRTVSTLASNGIDLKRKGVQSVRYLTKQTKLRTTCNLREDLTKSDLWQRNVGKETEKLNLLSIQNHNIMTQPATTQTDINNVQIWSYESTKEKLLSDLFRLPEMKKVFAHGHNVSETIIMIMYTLTI</sequence>